<dbReference type="Proteomes" id="UP000247810">
    <property type="component" value="Unassembled WGS sequence"/>
</dbReference>
<feature type="compositionally biased region" description="Polar residues" evidence="1">
    <location>
        <begin position="54"/>
        <end position="65"/>
    </location>
</feature>
<accession>A0A319DYS3</accession>
<gene>
    <name evidence="2" type="ORF">BO71DRAFT_427834</name>
</gene>
<dbReference type="VEuPathDB" id="FungiDB:BO71DRAFT_427834"/>
<dbReference type="AlphaFoldDB" id="A0A319DYS3"/>
<evidence type="ECO:0000256" key="1">
    <source>
        <dbReference type="SAM" id="MobiDB-lite"/>
    </source>
</evidence>
<dbReference type="EMBL" id="KZ825835">
    <property type="protein sequence ID" value="PYH96583.1"/>
    <property type="molecule type" value="Genomic_DNA"/>
</dbReference>
<feature type="region of interest" description="Disordered" evidence="1">
    <location>
        <begin position="15"/>
        <end position="86"/>
    </location>
</feature>
<reference evidence="2 3" key="1">
    <citation type="submission" date="2018-02" db="EMBL/GenBank/DDBJ databases">
        <title>The genomes of Aspergillus section Nigri reveals drivers in fungal speciation.</title>
        <authorList>
            <consortium name="DOE Joint Genome Institute"/>
            <person name="Vesth T.C."/>
            <person name="Nybo J."/>
            <person name="Theobald S."/>
            <person name="Brandl J."/>
            <person name="Frisvad J.C."/>
            <person name="Nielsen K.F."/>
            <person name="Lyhne E.K."/>
            <person name="Kogle M.E."/>
            <person name="Kuo A."/>
            <person name="Riley R."/>
            <person name="Clum A."/>
            <person name="Nolan M."/>
            <person name="Lipzen A."/>
            <person name="Salamov A."/>
            <person name="Henrissat B."/>
            <person name="Wiebenga A."/>
            <person name="De vries R.P."/>
            <person name="Grigoriev I.V."/>
            <person name="Mortensen U.H."/>
            <person name="Andersen M.R."/>
            <person name="Baker S.E."/>
        </authorList>
    </citation>
    <scope>NUCLEOTIDE SEQUENCE [LARGE SCALE GENOMIC DNA]</scope>
    <source>
        <strain evidence="2 3">CBS 707.79</strain>
    </source>
</reference>
<evidence type="ECO:0000313" key="3">
    <source>
        <dbReference type="Proteomes" id="UP000247810"/>
    </source>
</evidence>
<organism evidence="2 3">
    <name type="scientific">Aspergillus ellipticus CBS 707.79</name>
    <dbReference type="NCBI Taxonomy" id="1448320"/>
    <lineage>
        <taxon>Eukaryota</taxon>
        <taxon>Fungi</taxon>
        <taxon>Dikarya</taxon>
        <taxon>Ascomycota</taxon>
        <taxon>Pezizomycotina</taxon>
        <taxon>Eurotiomycetes</taxon>
        <taxon>Eurotiomycetidae</taxon>
        <taxon>Eurotiales</taxon>
        <taxon>Aspergillaceae</taxon>
        <taxon>Aspergillus</taxon>
        <taxon>Aspergillus subgen. Circumdati</taxon>
    </lineage>
</organism>
<protein>
    <submittedName>
        <fullName evidence="2">Uncharacterized protein</fullName>
    </submittedName>
</protein>
<feature type="compositionally biased region" description="Polar residues" evidence="1">
    <location>
        <begin position="125"/>
        <end position="144"/>
    </location>
</feature>
<keyword evidence="3" id="KW-1185">Reference proteome</keyword>
<proteinExistence type="predicted"/>
<feature type="region of interest" description="Disordered" evidence="1">
    <location>
        <begin position="110"/>
        <end position="166"/>
    </location>
</feature>
<sequence length="166" mass="17693">MRRRCRGQIARLDAWSPGALEPWTDQPGSGRDSLSIPHGESVSILLPPHRPSLQAFSRTNSTKASLTPDPPVDPEPTEVEFPTAARQGAVSVGPARYKAWLTAAAHSTTVATEALPDQPEPLSADYSSLRPSRTGQTGTASPASSLLDAQAGFPRISDSPHWHSHS</sequence>
<name>A0A319DYS3_9EURO</name>
<evidence type="ECO:0000313" key="2">
    <source>
        <dbReference type="EMBL" id="PYH96583.1"/>
    </source>
</evidence>